<evidence type="ECO:0000313" key="2">
    <source>
        <dbReference type="EMBL" id="CAB1439132.1"/>
    </source>
</evidence>
<feature type="region of interest" description="Disordered" evidence="1">
    <location>
        <begin position="216"/>
        <end position="245"/>
    </location>
</feature>
<feature type="compositionally biased region" description="Pro residues" evidence="1">
    <location>
        <begin position="226"/>
        <end position="237"/>
    </location>
</feature>
<accession>A0A9N7UZ04</accession>
<feature type="region of interest" description="Disordered" evidence="1">
    <location>
        <begin position="1"/>
        <end position="129"/>
    </location>
</feature>
<comment type="caution">
    <text evidence="2">The sequence shown here is derived from an EMBL/GenBank/DDBJ whole genome shotgun (WGS) entry which is preliminary data.</text>
</comment>
<reference evidence="2" key="1">
    <citation type="submission" date="2020-03" db="EMBL/GenBank/DDBJ databases">
        <authorList>
            <person name="Weist P."/>
        </authorList>
    </citation>
    <scope>NUCLEOTIDE SEQUENCE</scope>
</reference>
<proteinExistence type="predicted"/>
<evidence type="ECO:0000256" key="1">
    <source>
        <dbReference type="SAM" id="MobiDB-lite"/>
    </source>
</evidence>
<evidence type="ECO:0000313" key="3">
    <source>
        <dbReference type="Proteomes" id="UP001153269"/>
    </source>
</evidence>
<dbReference type="EMBL" id="CADEAL010002236">
    <property type="protein sequence ID" value="CAB1439132.1"/>
    <property type="molecule type" value="Genomic_DNA"/>
</dbReference>
<feature type="compositionally biased region" description="Basic and acidic residues" evidence="1">
    <location>
        <begin position="153"/>
        <end position="171"/>
    </location>
</feature>
<name>A0A9N7UZ04_PLEPL</name>
<feature type="region of interest" description="Disordered" evidence="1">
    <location>
        <begin position="145"/>
        <end position="191"/>
    </location>
</feature>
<organism evidence="2 3">
    <name type="scientific">Pleuronectes platessa</name>
    <name type="common">European plaice</name>
    <dbReference type="NCBI Taxonomy" id="8262"/>
    <lineage>
        <taxon>Eukaryota</taxon>
        <taxon>Metazoa</taxon>
        <taxon>Chordata</taxon>
        <taxon>Craniata</taxon>
        <taxon>Vertebrata</taxon>
        <taxon>Euteleostomi</taxon>
        <taxon>Actinopterygii</taxon>
        <taxon>Neopterygii</taxon>
        <taxon>Teleostei</taxon>
        <taxon>Neoteleostei</taxon>
        <taxon>Acanthomorphata</taxon>
        <taxon>Carangaria</taxon>
        <taxon>Pleuronectiformes</taxon>
        <taxon>Pleuronectoidei</taxon>
        <taxon>Pleuronectidae</taxon>
        <taxon>Pleuronectes</taxon>
    </lineage>
</organism>
<protein>
    <submittedName>
        <fullName evidence="2">Uncharacterized protein</fullName>
    </submittedName>
</protein>
<feature type="compositionally biased region" description="Polar residues" evidence="1">
    <location>
        <begin position="104"/>
        <end position="116"/>
    </location>
</feature>
<feature type="compositionally biased region" description="Basic and acidic residues" evidence="1">
    <location>
        <begin position="57"/>
        <end position="72"/>
    </location>
</feature>
<gene>
    <name evidence="2" type="ORF">PLEPLA_LOCUS26962</name>
</gene>
<feature type="compositionally biased region" description="Gly residues" evidence="1">
    <location>
        <begin position="16"/>
        <end position="34"/>
    </location>
</feature>
<keyword evidence="3" id="KW-1185">Reference proteome</keyword>
<dbReference type="Proteomes" id="UP001153269">
    <property type="component" value="Unassembled WGS sequence"/>
</dbReference>
<sequence length="245" mass="25548">MVASSAVANLCLIPETGGGGGGRGGGGGGGGGRGRAPREEGEGVKLNPSGETAATERPVHDDKQRRGKDGEKGGGTGALAQVENRGAEGGETAMEGRWWMESRAMSQEEASSSGRSQLHRSTPRHVLDRSDCWFDPAAECVRGRGHFGSTAHVEQEKSRRLPAEGGKDTLKKRQLPSLQTQKNHSEHRAPAAEFPVTLLSGGCRCAAGGNFSATLGIPSRRGPVQRCPPPHPTPLNPPLGLSLLS</sequence>
<dbReference type="AlphaFoldDB" id="A0A9N7UZ04"/>